<feature type="active site" evidence="9 10">
    <location>
        <position position="78"/>
    </location>
</feature>
<name>A0A430AHG9_9ENTE</name>
<dbReference type="GO" id="GO:0005829">
    <property type="term" value="C:cytosol"/>
    <property type="evidence" value="ECO:0007669"/>
    <property type="project" value="InterPro"/>
</dbReference>
<dbReference type="Gene3D" id="3.40.630.20">
    <property type="entry name" value="Peptidase C15, pyroglutamyl peptidase I-like"/>
    <property type="match status" value="1"/>
</dbReference>
<gene>
    <name evidence="9" type="primary">pcp</name>
    <name evidence="12" type="ORF">CBF30_08940</name>
</gene>
<keyword evidence="5 9" id="KW-0963">Cytoplasm</keyword>
<keyword evidence="13" id="KW-1185">Reference proteome</keyword>
<comment type="caution">
    <text evidence="12">The sequence shown here is derived from an EMBL/GenBank/DDBJ whole genome shotgun (WGS) entry which is preliminary data.</text>
</comment>
<feature type="active site" evidence="9">
    <location>
        <position position="165"/>
    </location>
</feature>
<evidence type="ECO:0000256" key="10">
    <source>
        <dbReference type="PROSITE-ProRule" id="PRU10076"/>
    </source>
</evidence>
<dbReference type="NCBIfam" id="TIGR00504">
    <property type="entry name" value="pyro_pdase"/>
    <property type="match status" value="1"/>
</dbReference>
<evidence type="ECO:0000256" key="1">
    <source>
        <dbReference type="ARBA" id="ARBA00001770"/>
    </source>
</evidence>
<evidence type="ECO:0000256" key="4">
    <source>
        <dbReference type="ARBA" id="ARBA00006641"/>
    </source>
</evidence>
<comment type="function">
    <text evidence="2 9">Removes 5-oxoproline from various penultimate amino acid residues except L-proline.</text>
</comment>
<dbReference type="HAMAP" id="MF_00417">
    <property type="entry name" value="Pyrrolid_peptidase"/>
    <property type="match status" value="1"/>
</dbReference>
<dbReference type="NCBIfam" id="NF009676">
    <property type="entry name" value="PRK13197.1"/>
    <property type="match status" value="1"/>
</dbReference>
<evidence type="ECO:0000313" key="13">
    <source>
        <dbReference type="Proteomes" id="UP000288669"/>
    </source>
</evidence>
<dbReference type="EMBL" id="NGJZ01000002">
    <property type="protein sequence ID" value="RSU07365.1"/>
    <property type="molecule type" value="Genomic_DNA"/>
</dbReference>
<dbReference type="AlphaFoldDB" id="A0A430AHG9"/>
<dbReference type="InterPro" id="IPR016125">
    <property type="entry name" value="Peptidase_C15-like"/>
</dbReference>
<dbReference type="CDD" id="cd00501">
    <property type="entry name" value="Peptidase_C15"/>
    <property type="match status" value="1"/>
</dbReference>
<dbReference type="Pfam" id="PF01470">
    <property type="entry name" value="Peptidase_C15"/>
    <property type="match status" value="1"/>
</dbReference>
<dbReference type="InterPro" id="IPR033693">
    <property type="entry name" value="PGPEP1_Glu_AS"/>
</dbReference>
<accession>A0A430AHG9</accession>
<dbReference type="RefSeq" id="WP_126825406.1">
    <property type="nucleotide sequence ID" value="NZ_JBHLWU010000002.1"/>
</dbReference>
<feature type="active site" evidence="9 11">
    <location>
        <position position="141"/>
    </location>
</feature>
<keyword evidence="6 9" id="KW-0645">Protease</keyword>
<comment type="catalytic activity">
    <reaction evidence="1 9 10">
        <text>Release of an N-terminal pyroglutamyl group from a polypeptide, the second amino acid generally not being Pro.</text>
        <dbReference type="EC" id="3.4.19.3"/>
    </reaction>
</comment>
<protein>
    <recommendedName>
        <fullName evidence="9">Pyrrolidone-carboxylate peptidase</fullName>
        <ecNumber evidence="9">3.4.19.3</ecNumber>
    </recommendedName>
    <alternativeName>
        <fullName evidence="9">5-oxoprolyl-peptidase</fullName>
    </alternativeName>
    <alternativeName>
        <fullName evidence="9">Pyroglutamyl-peptidase I</fullName>
        <shortName evidence="9">PGP-I</shortName>
        <shortName evidence="9">Pyrase</shortName>
    </alternativeName>
</protein>
<evidence type="ECO:0000256" key="7">
    <source>
        <dbReference type="ARBA" id="ARBA00022801"/>
    </source>
</evidence>
<dbReference type="PIRSF" id="PIRSF015592">
    <property type="entry name" value="Prld-crbxl_pptds"/>
    <property type="match status" value="1"/>
</dbReference>
<evidence type="ECO:0000256" key="11">
    <source>
        <dbReference type="PROSITE-ProRule" id="PRU10077"/>
    </source>
</evidence>
<dbReference type="PROSITE" id="PS01333">
    <property type="entry name" value="PYRASE_GLU"/>
    <property type="match status" value="1"/>
</dbReference>
<dbReference type="InterPro" id="IPR000816">
    <property type="entry name" value="Peptidase_C15"/>
</dbReference>
<comment type="similarity">
    <text evidence="4 9">Belongs to the peptidase C15 family.</text>
</comment>
<dbReference type="PRINTS" id="PR00706">
    <property type="entry name" value="PYROGLUPTASE"/>
</dbReference>
<dbReference type="SUPFAM" id="SSF53182">
    <property type="entry name" value="Pyrrolidone carboxyl peptidase (pyroglutamate aminopeptidase)"/>
    <property type="match status" value="1"/>
</dbReference>
<evidence type="ECO:0000313" key="12">
    <source>
        <dbReference type="EMBL" id="RSU07365.1"/>
    </source>
</evidence>
<organism evidence="12 13">
    <name type="scientific">Vagococcus entomophilus</name>
    <dbReference type="NCBI Taxonomy" id="1160095"/>
    <lineage>
        <taxon>Bacteria</taxon>
        <taxon>Bacillati</taxon>
        <taxon>Bacillota</taxon>
        <taxon>Bacilli</taxon>
        <taxon>Lactobacillales</taxon>
        <taxon>Enterococcaceae</taxon>
        <taxon>Vagococcus</taxon>
    </lineage>
</organism>
<dbReference type="InterPro" id="IPR033694">
    <property type="entry name" value="PGPEP1_Cys_AS"/>
</dbReference>
<dbReference type="InterPro" id="IPR036440">
    <property type="entry name" value="Peptidase_C15-like_sf"/>
</dbReference>
<comment type="subunit">
    <text evidence="9">Homotetramer.</text>
</comment>
<dbReference type="OrthoDB" id="9779738at2"/>
<evidence type="ECO:0000256" key="5">
    <source>
        <dbReference type="ARBA" id="ARBA00022490"/>
    </source>
</evidence>
<evidence type="ECO:0000256" key="3">
    <source>
        <dbReference type="ARBA" id="ARBA00004496"/>
    </source>
</evidence>
<keyword evidence="7 9" id="KW-0378">Hydrolase</keyword>
<evidence type="ECO:0000256" key="9">
    <source>
        <dbReference type="HAMAP-Rule" id="MF_00417"/>
    </source>
</evidence>
<evidence type="ECO:0000256" key="6">
    <source>
        <dbReference type="ARBA" id="ARBA00022670"/>
    </source>
</evidence>
<proteinExistence type="inferred from homology"/>
<dbReference type="FunFam" id="3.40.630.20:FF:000001">
    <property type="entry name" value="Pyrrolidone-carboxylate peptidase"/>
    <property type="match status" value="1"/>
</dbReference>
<dbReference type="PROSITE" id="PS01334">
    <property type="entry name" value="PYRASE_CYS"/>
    <property type="match status" value="1"/>
</dbReference>
<reference evidence="12 13" key="1">
    <citation type="submission" date="2017-05" db="EMBL/GenBank/DDBJ databases">
        <title>Vagococcus spp. assemblies.</title>
        <authorList>
            <person name="Gulvik C.A."/>
        </authorList>
    </citation>
    <scope>NUCLEOTIDE SEQUENCE [LARGE SCALE GENOMIC DNA]</scope>
    <source>
        <strain evidence="12 13">DSM 24756</strain>
    </source>
</reference>
<comment type="subcellular location">
    <subcellularLocation>
        <location evidence="3 9">Cytoplasm</location>
    </subcellularLocation>
</comment>
<dbReference type="GO" id="GO:0016920">
    <property type="term" value="F:pyroglutamyl-peptidase activity"/>
    <property type="evidence" value="ECO:0007669"/>
    <property type="project" value="UniProtKB-UniRule"/>
</dbReference>
<dbReference type="Proteomes" id="UP000288669">
    <property type="component" value="Unassembled WGS sequence"/>
</dbReference>
<dbReference type="PANTHER" id="PTHR23402:SF1">
    <property type="entry name" value="PYROGLUTAMYL-PEPTIDASE I"/>
    <property type="match status" value="1"/>
</dbReference>
<keyword evidence="8 9" id="KW-0788">Thiol protease</keyword>
<dbReference type="EC" id="3.4.19.3" evidence="9"/>
<dbReference type="GO" id="GO:0006508">
    <property type="term" value="P:proteolysis"/>
    <property type="evidence" value="ECO:0007669"/>
    <property type="project" value="UniProtKB-KW"/>
</dbReference>
<dbReference type="PANTHER" id="PTHR23402">
    <property type="entry name" value="PROTEASE FAMILY C15 PYROGLUTAMYL-PEPTIDASE I-RELATED"/>
    <property type="match status" value="1"/>
</dbReference>
<evidence type="ECO:0000256" key="2">
    <source>
        <dbReference type="ARBA" id="ARBA00002280"/>
    </source>
</evidence>
<sequence length="216" mass="23705">MRILITGFDPFGGEQMNPSFEAIQLLPASICGVSIIKEEIPTVFGKAKSVMEQLIEKHQPDIVINVGQAGGRNSISFERVAINIDDAKIPDNEGNQPLDCVIQENGAPAYFTQLPIKAMLRALTEEGIPATVSNTAGTFVCNHIMYQVQYLIQTRYPTLQAGFIHVPYILEQKTSSNHAAFFLPLETIAAGIKKAIATIIEYQNQPDIKEVGGQLY</sequence>
<dbReference type="InterPro" id="IPR029762">
    <property type="entry name" value="PGP-I_bact-type"/>
</dbReference>
<evidence type="ECO:0000256" key="8">
    <source>
        <dbReference type="ARBA" id="ARBA00022807"/>
    </source>
</evidence>